<evidence type="ECO:0000256" key="9">
    <source>
        <dbReference type="ARBA" id="ARBA00023204"/>
    </source>
</evidence>
<comment type="subcellular location">
    <subcellularLocation>
        <location evidence="1">Cytoplasm</location>
    </subcellularLocation>
</comment>
<dbReference type="FunFam" id="3.40.50.300:FF:000300">
    <property type="entry name" value="Transcription-repair-coupling factor"/>
    <property type="match status" value="1"/>
</dbReference>
<feature type="domain" description="Helicase C-terminal" evidence="11">
    <location>
        <begin position="801"/>
        <end position="963"/>
    </location>
</feature>
<keyword evidence="3" id="KW-0547">Nucleotide-binding</keyword>
<dbReference type="InterPro" id="IPR003711">
    <property type="entry name" value="CarD-like/TRCF_RID"/>
</dbReference>
<keyword evidence="8" id="KW-0238">DNA-binding</keyword>
<dbReference type="InterPro" id="IPR014001">
    <property type="entry name" value="Helicase_ATP-bd"/>
</dbReference>
<keyword evidence="9" id="KW-0234">DNA repair</keyword>
<dbReference type="InterPro" id="IPR037235">
    <property type="entry name" value="TRCF-like_C_D7"/>
</dbReference>
<dbReference type="GO" id="GO:0005524">
    <property type="term" value="F:ATP binding"/>
    <property type="evidence" value="ECO:0007669"/>
    <property type="project" value="UniProtKB-KW"/>
</dbReference>
<dbReference type="InterPro" id="IPR001650">
    <property type="entry name" value="Helicase_C-like"/>
</dbReference>
<evidence type="ECO:0000256" key="1">
    <source>
        <dbReference type="ARBA" id="ARBA00004496"/>
    </source>
</evidence>
<dbReference type="EMBL" id="UOFT01000066">
    <property type="protein sequence ID" value="VAW98468.1"/>
    <property type="molecule type" value="Genomic_DNA"/>
</dbReference>
<dbReference type="GO" id="GO:0003684">
    <property type="term" value="F:damaged DNA binding"/>
    <property type="evidence" value="ECO:0007669"/>
    <property type="project" value="InterPro"/>
</dbReference>
<evidence type="ECO:0000313" key="12">
    <source>
        <dbReference type="EMBL" id="VAW98468.1"/>
    </source>
</evidence>
<dbReference type="Pfam" id="PF03461">
    <property type="entry name" value="TRCF"/>
    <property type="match status" value="1"/>
</dbReference>
<dbReference type="InterPro" id="IPR004576">
    <property type="entry name" value="Mfd"/>
</dbReference>
<dbReference type="InterPro" id="IPR048635">
    <property type="entry name" value="MFD_D3"/>
</dbReference>
<dbReference type="Gene3D" id="3.40.50.11140">
    <property type="match status" value="1"/>
</dbReference>
<dbReference type="SMART" id="SM01058">
    <property type="entry name" value="CarD_TRCF"/>
    <property type="match status" value="1"/>
</dbReference>
<accession>A0A3B0ZY33</accession>
<dbReference type="SUPFAM" id="SSF141259">
    <property type="entry name" value="CarD-like"/>
    <property type="match status" value="1"/>
</dbReference>
<dbReference type="HAMAP" id="MF_00969">
    <property type="entry name" value="TRCF"/>
    <property type="match status" value="1"/>
</dbReference>
<name>A0A3B0ZY33_9ZZZZ</name>
<gene>
    <name evidence="12" type="ORF">MNBD_GAMMA23-1508</name>
</gene>
<dbReference type="FunFam" id="3.40.50.300:FF:000546">
    <property type="entry name" value="Transcription-repair-coupling factor"/>
    <property type="match status" value="1"/>
</dbReference>
<dbReference type="Pfam" id="PF00270">
    <property type="entry name" value="DEAD"/>
    <property type="match status" value="1"/>
</dbReference>
<dbReference type="Gene3D" id="3.40.50.300">
    <property type="entry name" value="P-loop containing nucleotide triphosphate hydrolases"/>
    <property type="match status" value="2"/>
</dbReference>
<evidence type="ECO:0000256" key="3">
    <source>
        <dbReference type="ARBA" id="ARBA00022741"/>
    </source>
</evidence>
<dbReference type="InterPro" id="IPR005118">
    <property type="entry name" value="TRCF_C"/>
</dbReference>
<dbReference type="Gene3D" id="3.30.2060.10">
    <property type="entry name" value="Penicillin-binding protein 1b domain"/>
    <property type="match status" value="1"/>
</dbReference>
<dbReference type="Gene3D" id="3.90.1150.50">
    <property type="entry name" value="Transcription-repair-coupling factor, D7 domain"/>
    <property type="match status" value="1"/>
</dbReference>
<dbReference type="CDD" id="cd17991">
    <property type="entry name" value="DEXHc_TRCF"/>
    <property type="match status" value="1"/>
</dbReference>
<dbReference type="InterPro" id="IPR041471">
    <property type="entry name" value="UvrB_inter"/>
</dbReference>
<dbReference type="PANTHER" id="PTHR47964:SF1">
    <property type="entry name" value="ATP-DEPENDENT DNA HELICASE HOMOLOG RECG, CHLOROPLASTIC"/>
    <property type="match status" value="1"/>
</dbReference>
<dbReference type="InterPro" id="IPR011545">
    <property type="entry name" value="DEAD/DEAH_box_helicase_dom"/>
</dbReference>
<dbReference type="PROSITE" id="PS51194">
    <property type="entry name" value="HELICASE_CTER"/>
    <property type="match status" value="1"/>
</dbReference>
<dbReference type="GO" id="GO:0006281">
    <property type="term" value="P:DNA repair"/>
    <property type="evidence" value="ECO:0007669"/>
    <property type="project" value="UniProtKB-KW"/>
</dbReference>
<evidence type="ECO:0000256" key="6">
    <source>
        <dbReference type="ARBA" id="ARBA00022806"/>
    </source>
</evidence>
<dbReference type="Pfam" id="PF21132">
    <property type="entry name" value="MFD_D3"/>
    <property type="match status" value="1"/>
</dbReference>
<dbReference type="GO" id="GO:0003678">
    <property type="term" value="F:DNA helicase activity"/>
    <property type="evidence" value="ECO:0007669"/>
    <property type="project" value="TreeGrafter"/>
</dbReference>
<dbReference type="AlphaFoldDB" id="A0A3B0ZY33"/>
<organism evidence="12">
    <name type="scientific">hydrothermal vent metagenome</name>
    <dbReference type="NCBI Taxonomy" id="652676"/>
    <lineage>
        <taxon>unclassified sequences</taxon>
        <taxon>metagenomes</taxon>
        <taxon>ecological metagenomes</taxon>
    </lineage>
</organism>
<evidence type="ECO:0000259" key="10">
    <source>
        <dbReference type="PROSITE" id="PS51192"/>
    </source>
</evidence>
<evidence type="ECO:0000256" key="4">
    <source>
        <dbReference type="ARBA" id="ARBA00022763"/>
    </source>
</evidence>
<dbReference type="SMART" id="SM00490">
    <property type="entry name" value="HELICc"/>
    <property type="match status" value="1"/>
</dbReference>
<dbReference type="SUPFAM" id="SSF52540">
    <property type="entry name" value="P-loop containing nucleoside triphosphate hydrolases"/>
    <property type="match status" value="4"/>
</dbReference>
<reference evidence="12" key="1">
    <citation type="submission" date="2018-06" db="EMBL/GenBank/DDBJ databases">
        <authorList>
            <person name="Zhirakovskaya E."/>
        </authorList>
    </citation>
    <scope>NUCLEOTIDE SEQUENCE</scope>
</reference>
<dbReference type="SMART" id="SM00487">
    <property type="entry name" value="DEXDc"/>
    <property type="match status" value="1"/>
</dbReference>
<dbReference type="Pfam" id="PF00271">
    <property type="entry name" value="Helicase_C"/>
    <property type="match status" value="1"/>
</dbReference>
<dbReference type="Pfam" id="PF17757">
    <property type="entry name" value="UvrB_inter"/>
    <property type="match status" value="1"/>
</dbReference>
<keyword evidence="5" id="KW-0378">Hydrolase</keyword>
<dbReference type="NCBIfam" id="NF007966">
    <property type="entry name" value="PRK10689.1"/>
    <property type="match status" value="1"/>
</dbReference>
<keyword evidence="2" id="KW-0963">Cytoplasm</keyword>
<dbReference type="SUPFAM" id="SSF143517">
    <property type="entry name" value="TRCF domain-like"/>
    <property type="match status" value="1"/>
</dbReference>
<dbReference type="SMART" id="SM00982">
    <property type="entry name" value="TRCF"/>
    <property type="match status" value="1"/>
</dbReference>
<evidence type="ECO:0000256" key="2">
    <source>
        <dbReference type="ARBA" id="ARBA00022490"/>
    </source>
</evidence>
<dbReference type="PROSITE" id="PS51192">
    <property type="entry name" value="HELICASE_ATP_BIND_1"/>
    <property type="match status" value="1"/>
</dbReference>
<sequence>MPHTHDASSILQPIFAPVYPTNNQKTQYWGKLYGNSLALALVETAKKAQQPVVVITGSPTEAHLLESAIEFFAPKDIPLLHFPDWETLSYDIFSPHQDIISERLSSLAKLPELQAGIIVLPIQTLAQRIAPRSYIAAHSLVMDVGDTLSLDDIRVRFEQTGYQCVSSVMEHGEFAVRGSILDVFPMGSTTPFRIELFDDEIENIRSFDPETQRTITKLENIQLLPAREFPLDKNGIKQFRQAFRARFEGEPQNCNIYRDISNGLASPGIEYYLPLFFEQSETLFDYLPDNCILITEKAMQDQNEVFWKELNERYDARRHDLERPILTPNELYLPINDINAQIKSYQHIQYQHFEHENTAAINFDTYVPASLLIDIKLESPSSRLQDFIQEYKGRALFSSESTGRREALLELLHGIDIYPDKFDSWQQFASANSKYGITVYPLTQGLQINQPEISVITESQLYGKQVLQRRRRKKQQRDSDVIIRNLAELTLNSPVVHEDHGVGRYLGLTNIKVGDIEAEFLMLEYAGGDKLYVPVNSLHLIGRYTGASPDSAPLHKLGSQQWAKAKRKAAEQVRDVAAELLDIYAKREAKKGYAYHIDNTQYHAFAGSFPFEETPDQQSAIDQVIKNMRSDKPMDHLICGDVGFGKTEVAMRAAFIAVQDNKQVAVLCPTTLLTQQHLENFRDRFADWPIRVDSLSRFKNAKETKATLEDLAKGNIDIIIGTHKLIQKDIKYKQLGLVVIDEEHRFGVRQKDQFKALRAEVDILTLTATPIPRTLNMAMSGIRDLSIIASPPAKRLAIKTFVSQWDDNLIKEACLREIKRGGQVFFLHNDVATIEKQTQKIAELIPEASVEFAHGQMREKQLETTMSDFYHQRFNILVCTTIIETGIDIPTANTIIINKADRLGLAQLYQLRGRVGRSHHGAYAYLITPPKKLLTADAKKRLEAIESIQTLGTGFTLATHDLEIRGAGELLGDEQSGQMMEIGYTMYTELLERAVESLKSGIEPDLNKPLSPGSEIDLHIPALIPDEYLNNIHERLILYKRIASAKSKEELKELQVEMIDRFGLLVEPIKNLFQITRLKLLYTRLGVKRIDLNTQGGRIIFNEKPNVDPMRIIHLIQTESEIYKLDGNDKLRITNDLEDIDKRFKFLEDLHHYLAK</sequence>
<dbReference type="Gene3D" id="2.40.10.170">
    <property type="match status" value="1"/>
</dbReference>
<dbReference type="InterPro" id="IPR027417">
    <property type="entry name" value="P-loop_NTPase"/>
</dbReference>
<dbReference type="InterPro" id="IPR036101">
    <property type="entry name" value="CarD-like/TRCF_RID_sf"/>
</dbReference>
<protein>
    <submittedName>
        <fullName evidence="12">Transcription-repair coupling factor</fullName>
    </submittedName>
</protein>
<evidence type="ECO:0000256" key="7">
    <source>
        <dbReference type="ARBA" id="ARBA00022840"/>
    </source>
</evidence>
<dbReference type="Pfam" id="PF02559">
    <property type="entry name" value="CarD_TRCF_RID"/>
    <property type="match status" value="1"/>
</dbReference>
<evidence type="ECO:0000259" key="11">
    <source>
        <dbReference type="PROSITE" id="PS51194"/>
    </source>
</evidence>
<dbReference type="NCBIfam" id="TIGR00580">
    <property type="entry name" value="mfd"/>
    <property type="match status" value="1"/>
</dbReference>
<evidence type="ECO:0000256" key="5">
    <source>
        <dbReference type="ARBA" id="ARBA00022801"/>
    </source>
</evidence>
<feature type="domain" description="Helicase ATP-binding" evidence="10">
    <location>
        <begin position="627"/>
        <end position="788"/>
    </location>
</feature>
<evidence type="ECO:0000256" key="8">
    <source>
        <dbReference type="ARBA" id="ARBA00023125"/>
    </source>
</evidence>
<proteinExistence type="inferred from homology"/>
<dbReference type="GO" id="GO:0016787">
    <property type="term" value="F:hydrolase activity"/>
    <property type="evidence" value="ECO:0007669"/>
    <property type="project" value="UniProtKB-KW"/>
</dbReference>
<keyword evidence="7" id="KW-0067">ATP-binding</keyword>
<dbReference type="PANTHER" id="PTHR47964">
    <property type="entry name" value="ATP-DEPENDENT DNA HELICASE HOMOLOG RECG, CHLOROPLASTIC"/>
    <property type="match status" value="1"/>
</dbReference>
<dbReference type="GO" id="GO:0005737">
    <property type="term" value="C:cytoplasm"/>
    <property type="evidence" value="ECO:0007669"/>
    <property type="project" value="UniProtKB-SubCell"/>
</dbReference>
<dbReference type="Gene3D" id="3.40.50.11180">
    <property type="match status" value="1"/>
</dbReference>
<keyword evidence="6" id="KW-0347">Helicase</keyword>
<dbReference type="InterPro" id="IPR047112">
    <property type="entry name" value="RecG/Mfd"/>
</dbReference>
<keyword evidence="4" id="KW-0227">DNA damage</keyword>